<dbReference type="RefSeq" id="XP_022466365.1">
    <property type="nucleotide sequence ID" value="XM_022610028.1"/>
</dbReference>
<keyword evidence="9" id="KW-1185">Reference proteome</keyword>
<reference evidence="9" key="2">
    <citation type="submission" date="2012-08" db="EMBL/GenBank/DDBJ databases">
        <title>Genome sequence of Kazachstania naganishii.</title>
        <authorList>
            <person name="Gordon J.L."/>
            <person name="Armisen D."/>
            <person name="Proux-Wera E."/>
            <person name="OhEigeartaigh S.S."/>
            <person name="Byrne K.P."/>
            <person name="Wolfe K.H."/>
        </authorList>
    </citation>
    <scope>NUCLEOTIDE SEQUENCE [LARGE SCALE GENOMIC DNA]</scope>
    <source>
        <strain evidence="9">ATCC MYA-139 / BCRC 22969 / CBS 8797 / CCRC 22969 / KCTC 17520 / NBRC 10181 / NCYC 3082</strain>
    </source>
</reference>
<organism evidence="8 9">
    <name type="scientific">Huiozyma naganishii (strain ATCC MYA-139 / BCRC 22969 / CBS 8797 / KCTC 17520 / NBRC 10181 / NCYC 3082 / Yp74L-3)</name>
    <name type="common">Yeast</name>
    <name type="synonym">Kazachstania naganishii</name>
    <dbReference type="NCBI Taxonomy" id="1071383"/>
    <lineage>
        <taxon>Eukaryota</taxon>
        <taxon>Fungi</taxon>
        <taxon>Dikarya</taxon>
        <taxon>Ascomycota</taxon>
        <taxon>Saccharomycotina</taxon>
        <taxon>Saccharomycetes</taxon>
        <taxon>Saccharomycetales</taxon>
        <taxon>Saccharomycetaceae</taxon>
        <taxon>Huiozyma</taxon>
    </lineage>
</organism>
<sequence length="298" mass="33776">MLQRQAFRRLSVLRSHLQREASFSTVSRGAKFSLNYRQYLKMPNGELGSWFHDLPIGISGNTVNMLVEIPRWSNAKFEVSKEQDFNPIMQDSKKGKARFVNNLFPFKGYIHNYGAIPQTWEDPTGGLDGLKGDNDPIDCCEIGSAILPTGTIARVKVLGSIALIDDDELDWKVIVINEKDPLFTKIDSLHDVETYMPKLLEATREWLQNYKIPSGKPENKFALNGQYCDAEHTMGVIRECHDAWSKLVCNNLDTKVNDLPCTRRAGEGVTLDDDFHEPVGIPNEVDKWFFIKNGKLAN</sequence>
<evidence type="ECO:0000256" key="7">
    <source>
        <dbReference type="ARBA" id="ARBA00032535"/>
    </source>
</evidence>
<dbReference type="GeneID" id="34527875"/>
<comment type="cofactor">
    <cofactor evidence="1">
        <name>Mg(2+)</name>
        <dbReference type="ChEBI" id="CHEBI:18420"/>
    </cofactor>
</comment>
<dbReference type="PROSITE" id="PS00387">
    <property type="entry name" value="PPASE"/>
    <property type="match status" value="1"/>
</dbReference>
<keyword evidence="5" id="KW-0378">Hydrolase</keyword>
<protein>
    <recommendedName>
        <fullName evidence="3">inorganic diphosphatase</fullName>
        <ecNumber evidence="3">3.6.1.1</ecNumber>
    </recommendedName>
    <alternativeName>
        <fullName evidence="7">Pyrophosphate phospho-hydrolase</fullName>
    </alternativeName>
</protein>
<dbReference type="OMA" id="KEVDRWH"/>
<evidence type="ECO:0000256" key="3">
    <source>
        <dbReference type="ARBA" id="ARBA00012146"/>
    </source>
</evidence>
<dbReference type="SUPFAM" id="SSF50324">
    <property type="entry name" value="Inorganic pyrophosphatase"/>
    <property type="match status" value="1"/>
</dbReference>
<evidence type="ECO:0000256" key="6">
    <source>
        <dbReference type="ARBA" id="ARBA00022842"/>
    </source>
</evidence>
<evidence type="ECO:0000256" key="2">
    <source>
        <dbReference type="ARBA" id="ARBA00006220"/>
    </source>
</evidence>
<dbReference type="Gene3D" id="3.90.80.10">
    <property type="entry name" value="Inorganic pyrophosphatase"/>
    <property type="match status" value="1"/>
</dbReference>
<keyword evidence="4" id="KW-0479">Metal-binding</keyword>
<evidence type="ECO:0000256" key="1">
    <source>
        <dbReference type="ARBA" id="ARBA00001946"/>
    </source>
</evidence>
<dbReference type="GO" id="GO:0004427">
    <property type="term" value="F:inorganic diphosphate phosphatase activity"/>
    <property type="evidence" value="ECO:0007669"/>
    <property type="project" value="UniProtKB-EC"/>
</dbReference>
<evidence type="ECO:0000313" key="9">
    <source>
        <dbReference type="Proteomes" id="UP000006310"/>
    </source>
</evidence>
<dbReference type="EMBL" id="HE978323">
    <property type="protein sequence ID" value="CCK72120.1"/>
    <property type="molecule type" value="Genomic_DNA"/>
</dbReference>
<proteinExistence type="inferred from homology"/>
<dbReference type="Pfam" id="PF00719">
    <property type="entry name" value="Pyrophosphatase"/>
    <property type="match status" value="1"/>
</dbReference>
<accession>J7RB64</accession>
<dbReference type="InterPro" id="IPR036649">
    <property type="entry name" value="Pyrophosphatase_sf"/>
</dbReference>
<dbReference type="Proteomes" id="UP000006310">
    <property type="component" value="Chromosome 10"/>
</dbReference>
<dbReference type="HOGENOM" id="CLU_040684_0_2_1"/>
<dbReference type="STRING" id="1071383.J7RB64"/>
<dbReference type="KEGG" id="kng:KNAG_0J00370"/>
<dbReference type="GO" id="GO:0009060">
    <property type="term" value="P:aerobic respiration"/>
    <property type="evidence" value="ECO:0007669"/>
    <property type="project" value="EnsemblFungi"/>
</dbReference>
<comment type="similarity">
    <text evidence="2">Belongs to the PPase family.</text>
</comment>
<dbReference type="AlphaFoldDB" id="J7RB64"/>
<dbReference type="InterPro" id="IPR008162">
    <property type="entry name" value="Pyrophosphatase"/>
</dbReference>
<dbReference type="GO" id="GO:0006796">
    <property type="term" value="P:phosphate-containing compound metabolic process"/>
    <property type="evidence" value="ECO:0007669"/>
    <property type="project" value="InterPro"/>
</dbReference>
<reference evidence="8 9" key="1">
    <citation type="journal article" date="2011" name="Proc. Natl. Acad. Sci. U.S.A.">
        <title>Evolutionary erosion of yeast sex chromosomes by mating-type switching accidents.</title>
        <authorList>
            <person name="Gordon J.L."/>
            <person name="Armisen D."/>
            <person name="Proux-Wera E."/>
            <person name="Oheigeartaigh S.S."/>
            <person name="Byrne K.P."/>
            <person name="Wolfe K.H."/>
        </authorList>
    </citation>
    <scope>NUCLEOTIDE SEQUENCE [LARGE SCALE GENOMIC DNA]</scope>
    <source>
        <strain evidence="9">ATCC MYA-139 / BCRC 22969 / CBS 8797 / CCRC 22969 / KCTC 17520 / NBRC 10181 / NCYC 3082</strain>
    </source>
</reference>
<dbReference type="FunFam" id="3.90.80.10:FF:000007">
    <property type="entry name" value="Inorganic pyrophosphatase, mitochondrial"/>
    <property type="match status" value="1"/>
</dbReference>
<dbReference type="eggNOG" id="KOG1626">
    <property type="taxonomic scope" value="Eukaryota"/>
</dbReference>
<evidence type="ECO:0000313" key="8">
    <source>
        <dbReference type="EMBL" id="CCK72120.1"/>
    </source>
</evidence>
<gene>
    <name evidence="8" type="primary">KNAG0J00370</name>
    <name evidence="8" type="ordered locus">KNAG_0J00370</name>
</gene>
<dbReference type="PANTHER" id="PTHR10286">
    <property type="entry name" value="INORGANIC PYROPHOSPHATASE"/>
    <property type="match status" value="1"/>
</dbReference>
<dbReference type="GO" id="GO:0005739">
    <property type="term" value="C:mitochondrion"/>
    <property type="evidence" value="ECO:0007669"/>
    <property type="project" value="EnsemblFungi"/>
</dbReference>
<name>J7RB64_HUIN7</name>
<dbReference type="EC" id="3.6.1.1" evidence="3"/>
<dbReference type="CDD" id="cd00412">
    <property type="entry name" value="pyrophosphatase"/>
    <property type="match status" value="1"/>
</dbReference>
<evidence type="ECO:0000256" key="5">
    <source>
        <dbReference type="ARBA" id="ARBA00022801"/>
    </source>
</evidence>
<keyword evidence="6" id="KW-0460">Magnesium</keyword>
<dbReference type="OrthoDB" id="1608002at2759"/>
<dbReference type="GO" id="GO:0000287">
    <property type="term" value="F:magnesium ion binding"/>
    <property type="evidence" value="ECO:0007669"/>
    <property type="project" value="InterPro"/>
</dbReference>
<evidence type="ECO:0000256" key="4">
    <source>
        <dbReference type="ARBA" id="ARBA00022723"/>
    </source>
</evidence>